<proteinExistence type="predicted"/>
<dbReference type="CDD" id="cd00085">
    <property type="entry name" value="HNHc"/>
    <property type="match status" value="1"/>
</dbReference>
<feature type="domain" description="HNH nuclease" evidence="1">
    <location>
        <begin position="106"/>
        <end position="159"/>
    </location>
</feature>
<reference evidence="3" key="1">
    <citation type="submission" date="2019-08" db="EMBL/GenBank/DDBJ databases">
        <title>Limnoglobus roseus gen. nov., sp. nov., a novel freshwater planctomycete with a giant genome from the family Gemmataceae.</title>
        <authorList>
            <person name="Kulichevskaya I.S."/>
            <person name="Naumoff D.G."/>
            <person name="Miroshnikov K."/>
            <person name="Ivanova A."/>
            <person name="Philippov D.A."/>
            <person name="Hakobyan A."/>
            <person name="Rijpstra I.C."/>
            <person name="Sinninghe Damste J.S."/>
            <person name="Liesack W."/>
            <person name="Dedysh S.N."/>
        </authorList>
    </citation>
    <scope>NUCLEOTIDE SEQUENCE [LARGE SCALE GENOMIC DNA]</scope>
    <source>
        <strain evidence="3">PX52</strain>
    </source>
</reference>
<name>A0A5C1AGS8_9BACT</name>
<keyword evidence="2" id="KW-0540">Nuclease</keyword>
<dbReference type="GO" id="GO:0004519">
    <property type="term" value="F:endonuclease activity"/>
    <property type="evidence" value="ECO:0007669"/>
    <property type="project" value="UniProtKB-KW"/>
</dbReference>
<dbReference type="SMART" id="SM00507">
    <property type="entry name" value="HNHc"/>
    <property type="match status" value="1"/>
</dbReference>
<organism evidence="2 3">
    <name type="scientific">Limnoglobus roseus</name>
    <dbReference type="NCBI Taxonomy" id="2598579"/>
    <lineage>
        <taxon>Bacteria</taxon>
        <taxon>Pseudomonadati</taxon>
        <taxon>Planctomycetota</taxon>
        <taxon>Planctomycetia</taxon>
        <taxon>Gemmatales</taxon>
        <taxon>Gemmataceae</taxon>
        <taxon>Limnoglobus</taxon>
    </lineage>
</organism>
<dbReference type="InterPro" id="IPR052892">
    <property type="entry name" value="NA-targeting_endonuclease"/>
</dbReference>
<keyword evidence="2" id="KW-0378">Hydrolase</keyword>
<dbReference type="EMBL" id="CP042425">
    <property type="protein sequence ID" value="QEL16158.1"/>
    <property type="molecule type" value="Genomic_DNA"/>
</dbReference>
<gene>
    <name evidence="2" type="ORF">PX52LOC_03097</name>
</gene>
<dbReference type="PANTHER" id="PTHR33877">
    <property type="entry name" value="SLL1193 PROTEIN"/>
    <property type="match status" value="1"/>
</dbReference>
<keyword evidence="2" id="KW-0255">Endonuclease</keyword>
<evidence type="ECO:0000313" key="2">
    <source>
        <dbReference type="EMBL" id="QEL16158.1"/>
    </source>
</evidence>
<dbReference type="Gene3D" id="1.10.30.50">
    <property type="match status" value="1"/>
</dbReference>
<dbReference type="OrthoDB" id="9802901at2"/>
<dbReference type="KEGG" id="lrs:PX52LOC_03097"/>
<evidence type="ECO:0000259" key="1">
    <source>
        <dbReference type="SMART" id="SM00507"/>
    </source>
</evidence>
<dbReference type="Pfam" id="PF14279">
    <property type="entry name" value="HNH_5"/>
    <property type="match status" value="1"/>
</dbReference>
<dbReference type="InterPro" id="IPR029471">
    <property type="entry name" value="HNH_5"/>
</dbReference>
<accession>A0A5C1AGS8</accession>
<dbReference type="AlphaFoldDB" id="A0A5C1AGS8"/>
<dbReference type="Proteomes" id="UP000324974">
    <property type="component" value="Chromosome"/>
</dbReference>
<sequence length="212" mass="24391">MNFGLHSALDSSVLVLNKMFMAVHVISVRRAFCLLCKDEAEVVWIEDGSFLSYDFASWLEVSAAKEMFAAHGDEDEWVRTPTVEIRAPRVIRLLDYDRIPKQAVKFNRRNIFARDHNQCQYCGKKFSTTELSLDHVIPRSQGGGTSWENIVCACVDCNVRKGGRTPRQANMTLIRKPEKPKRSPILNAKMAQKKYRSWQSFLDNAYWSVELK</sequence>
<keyword evidence="3" id="KW-1185">Reference proteome</keyword>
<evidence type="ECO:0000313" key="3">
    <source>
        <dbReference type="Proteomes" id="UP000324974"/>
    </source>
</evidence>
<dbReference type="InterPro" id="IPR003615">
    <property type="entry name" value="HNH_nuc"/>
</dbReference>
<dbReference type="RefSeq" id="WP_149110918.1">
    <property type="nucleotide sequence ID" value="NZ_CP042425.1"/>
</dbReference>
<protein>
    <submittedName>
        <fullName evidence="2">HNH endonuclease</fullName>
    </submittedName>
</protein>
<dbReference type="PANTHER" id="PTHR33877:SF2">
    <property type="entry name" value="OS07G0170200 PROTEIN"/>
    <property type="match status" value="1"/>
</dbReference>